<sequence length="187" mass="21296">MTDTTEVLLDAETLAPLFKRALEKFVHGERDHILSGVSEQNLCFRLALALEHEREAAGLADYAVDTEHNRNGGQLKTILDDQMHPISIRVDIILHSRGNVRVQDNLIAVEMKRLEHPAEEKERDRMRLRAMTKASYDNLWSADGVTLPEHVCGYVLGYYLELDRSKPAFAVEVFEKGNQTMTFEVAF</sequence>
<keyword evidence="2" id="KW-1185">Reference proteome</keyword>
<dbReference type="Proteomes" id="UP000215405">
    <property type="component" value="Unassembled WGS sequence"/>
</dbReference>
<gene>
    <name evidence="1" type="ORF">B7H23_07695</name>
</gene>
<organism evidence="1 2">
    <name type="scientific">Notoacmeibacter marinus</name>
    <dbReference type="NCBI Taxonomy" id="1876515"/>
    <lineage>
        <taxon>Bacteria</taxon>
        <taxon>Pseudomonadati</taxon>
        <taxon>Pseudomonadota</taxon>
        <taxon>Alphaproteobacteria</taxon>
        <taxon>Hyphomicrobiales</taxon>
        <taxon>Notoacmeibacteraceae</taxon>
        <taxon>Notoacmeibacter</taxon>
    </lineage>
</organism>
<comment type="caution">
    <text evidence="1">The sequence shown here is derived from an EMBL/GenBank/DDBJ whole genome shotgun (WGS) entry which is preliminary data.</text>
</comment>
<evidence type="ECO:0000313" key="2">
    <source>
        <dbReference type="Proteomes" id="UP000215405"/>
    </source>
</evidence>
<dbReference type="RefSeq" id="WP_094076697.1">
    <property type="nucleotide sequence ID" value="NZ_NBYO01000001.1"/>
</dbReference>
<protein>
    <submittedName>
        <fullName evidence="1">Uncharacterized protein</fullName>
    </submittedName>
</protein>
<accession>A0A231V3N2</accession>
<reference evidence="2" key="1">
    <citation type="journal article" date="2017" name="Int. J. Syst. Evol. Microbiol.">
        <title>Notoacmeibacter marinus gen. nov., sp. nov., isolated from the gut of a limpet and proposal of Notoacmeibacteraceae fam. nov. in the order Rhizobiales of the class Alphaproteobacteria.</title>
        <authorList>
            <person name="Huang Z."/>
            <person name="Guo F."/>
            <person name="Lai Q."/>
        </authorList>
    </citation>
    <scope>NUCLEOTIDE SEQUENCE [LARGE SCALE GENOMIC DNA]</scope>
    <source>
        <strain evidence="2">XMTR2A4</strain>
    </source>
</reference>
<dbReference type="EMBL" id="NBYO01000001">
    <property type="protein sequence ID" value="OXT02747.1"/>
    <property type="molecule type" value="Genomic_DNA"/>
</dbReference>
<name>A0A231V3N2_9HYPH</name>
<evidence type="ECO:0000313" key="1">
    <source>
        <dbReference type="EMBL" id="OXT02747.1"/>
    </source>
</evidence>
<proteinExistence type="predicted"/>
<dbReference type="AlphaFoldDB" id="A0A231V3N2"/>